<gene>
    <name evidence="2" type="ORF">GCM10017577_41170</name>
</gene>
<evidence type="ECO:0000313" key="3">
    <source>
        <dbReference type="Proteomes" id="UP001143463"/>
    </source>
</evidence>
<dbReference type="InterPro" id="IPR010296">
    <property type="entry name" value="DUF899_thioredox"/>
</dbReference>
<dbReference type="RefSeq" id="WP_037043045.1">
    <property type="nucleotide sequence ID" value="NZ_BAAAUZ010000006.1"/>
</dbReference>
<organism evidence="2 3">
    <name type="scientific">Pseudonocardia halophobica</name>
    <dbReference type="NCBI Taxonomy" id="29401"/>
    <lineage>
        <taxon>Bacteria</taxon>
        <taxon>Bacillati</taxon>
        <taxon>Actinomycetota</taxon>
        <taxon>Actinomycetes</taxon>
        <taxon>Pseudonocardiales</taxon>
        <taxon>Pseudonocardiaceae</taxon>
        <taxon>Pseudonocardia</taxon>
    </lineage>
</organism>
<dbReference type="Pfam" id="PF05988">
    <property type="entry name" value="DUF899"/>
    <property type="match status" value="1"/>
</dbReference>
<dbReference type="Proteomes" id="UP001143463">
    <property type="component" value="Unassembled WGS sequence"/>
</dbReference>
<keyword evidence="3" id="KW-1185">Reference proteome</keyword>
<proteinExistence type="predicted"/>
<evidence type="ECO:0008006" key="4">
    <source>
        <dbReference type="Google" id="ProtNLM"/>
    </source>
</evidence>
<dbReference type="EMBL" id="BSFQ01000018">
    <property type="protein sequence ID" value="GLL12974.1"/>
    <property type="molecule type" value="Genomic_DNA"/>
</dbReference>
<feature type="region of interest" description="Disordered" evidence="1">
    <location>
        <begin position="229"/>
        <end position="248"/>
    </location>
</feature>
<sequence>MTLPEIVTREEWRAARLALLEREKELTRARDALSADRRRLPMVEIEKDYVFTGPDGRVGLLDLFEGRLQLLVGHFMFKPEWEDGCPSCSAGADEVNEGLREHLAVRDTTLAYVSRAPLGKIERYKAKKGWTFPWYSSYGSDFNYDFHVTLDPAVAPVEYNFRTAEEHAAAGTGYYVEGDFPIEGPGLSCFLRDGERVFHTYSQYARGAEWIGGSYAFLDLTALGRQEEWEEPKGRSAAARRTGPSFAG</sequence>
<reference evidence="2" key="1">
    <citation type="journal article" date="2014" name="Int. J. Syst. Evol. Microbiol.">
        <title>Complete genome sequence of Corynebacterium casei LMG S-19264T (=DSM 44701T), isolated from a smear-ripened cheese.</title>
        <authorList>
            <consortium name="US DOE Joint Genome Institute (JGI-PGF)"/>
            <person name="Walter F."/>
            <person name="Albersmeier A."/>
            <person name="Kalinowski J."/>
            <person name="Ruckert C."/>
        </authorList>
    </citation>
    <scope>NUCLEOTIDE SEQUENCE</scope>
    <source>
        <strain evidence="2">VKM Ac-1069</strain>
    </source>
</reference>
<name>A0A9W6NXJ9_9PSEU</name>
<reference evidence="2" key="2">
    <citation type="submission" date="2023-01" db="EMBL/GenBank/DDBJ databases">
        <authorList>
            <person name="Sun Q."/>
            <person name="Evtushenko L."/>
        </authorList>
    </citation>
    <scope>NUCLEOTIDE SEQUENCE</scope>
    <source>
        <strain evidence="2">VKM Ac-1069</strain>
    </source>
</reference>
<protein>
    <recommendedName>
        <fullName evidence="4">Dithiol-disulfide oxidoreductase (DUF899 family)</fullName>
    </recommendedName>
</protein>
<evidence type="ECO:0000313" key="2">
    <source>
        <dbReference type="EMBL" id="GLL12974.1"/>
    </source>
</evidence>
<evidence type="ECO:0000256" key="1">
    <source>
        <dbReference type="SAM" id="MobiDB-lite"/>
    </source>
</evidence>
<dbReference type="AlphaFoldDB" id="A0A9W6NXJ9"/>
<accession>A0A9W6NXJ9</accession>
<comment type="caution">
    <text evidence="2">The sequence shown here is derived from an EMBL/GenBank/DDBJ whole genome shotgun (WGS) entry which is preliminary data.</text>
</comment>